<comment type="caution">
    <text evidence="1">The sequence shown here is derived from an EMBL/GenBank/DDBJ whole genome shotgun (WGS) entry which is preliminary data.</text>
</comment>
<organism evidence="1 2">
    <name type="scientific">Hyalomma asiaticum</name>
    <name type="common">Tick</name>
    <dbReference type="NCBI Taxonomy" id="266040"/>
    <lineage>
        <taxon>Eukaryota</taxon>
        <taxon>Metazoa</taxon>
        <taxon>Ecdysozoa</taxon>
        <taxon>Arthropoda</taxon>
        <taxon>Chelicerata</taxon>
        <taxon>Arachnida</taxon>
        <taxon>Acari</taxon>
        <taxon>Parasitiformes</taxon>
        <taxon>Ixodida</taxon>
        <taxon>Ixodoidea</taxon>
        <taxon>Ixodidae</taxon>
        <taxon>Hyalomminae</taxon>
        <taxon>Hyalomma</taxon>
    </lineage>
</organism>
<protein>
    <submittedName>
        <fullName evidence="1">Uncharacterized protein</fullName>
    </submittedName>
</protein>
<keyword evidence="2" id="KW-1185">Reference proteome</keyword>
<evidence type="ECO:0000313" key="1">
    <source>
        <dbReference type="EMBL" id="KAH6947711.1"/>
    </source>
</evidence>
<dbReference type="Proteomes" id="UP000821845">
    <property type="component" value="Chromosome 1"/>
</dbReference>
<evidence type="ECO:0000313" key="2">
    <source>
        <dbReference type="Proteomes" id="UP000821845"/>
    </source>
</evidence>
<sequence>MQKLSTASVPSDYSAAATVARRRISRDAARPLLPGRWSAEQWESAVGVSAARAATGVVTVTLALTETQAAAAFPAVIFFSFRPYFTLFEV</sequence>
<proteinExistence type="predicted"/>
<dbReference type="EMBL" id="CM023481">
    <property type="protein sequence ID" value="KAH6947711.1"/>
    <property type="molecule type" value="Genomic_DNA"/>
</dbReference>
<name>A0ACB7TNA7_HYAAI</name>
<reference evidence="1" key="1">
    <citation type="submission" date="2020-05" db="EMBL/GenBank/DDBJ databases">
        <title>Large-scale comparative analyses of tick genomes elucidate their genetic diversity and vector capacities.</title>
        <authorList>
            <person name="Jia N."/>
            <person name="Wang J."/>
            <person name="Shi W."/>
            <person name="Du L."/>
            <person name="Sun Y."/>
            <person name="Zhan W."/>
            <person name="Jiang J."/>
            <person name="Wang Q."/>
            <person name="Zhang B."/>
            <person name="Ji P."/>
            <person name="Sakyi L.B."/>
            <person name="Cui X."/>
            <person name="Yuan T."/>
            <person name="Jiang B."/>
            <person name="Yang W."/>
            <person name="Lam T.T.-Y."/>
            <person name="Chang Q."/>
            <person name="Ding S."/>
            <person name="Wang X."/>
            <person name="Zhu J."/>
            <person name="Ruan X."/>
            <person name="Zhao L."/>
            <person name="Wei J."/>
            <person name="Que T."/>
            <person name="Du C."/>
            <person name="Cheng J."/>
            <person name="Dai P."/>
            <person name="Han X."/>
            <person name="Huang E."/>
            <person name="Gao Y."/>
            <person name="Liu J."/>
            <person name="Shao H."/>
            <person name="Ye R."/>
            <person name="Li L."/>
            <person name="Wei W."/>
            <person name="Wang X."/>
            <person name="Wang C."/>
            <person name="Yang T."/>
            <person name="Huo Q."/>
            <person name="Li W."/>
            <person name="Guo W."/>
            <person name="Chen H."/>
            <person name="Zhou L."/>
            <person name="Ni X."/>
            <person name="Tian J."/>
            <person name="Zhou Y."/>
            <person name="Sheng Y."/>
            <person name="Liu T."/>
            <person name="Pan Y."/>
            <person name="Xia L."/>
            <person name="Li J."/>
            <person name="Zhao F."/>
            <person name="Cao W."/>
        </authorList>
    </citation>
    <scope>NUCLEOTIDE SEQUENCE</scope>
    <source>
        <strain evidence="1">Hyas-2018</strain>
    </source>
</reference>
<gene>
    <name evidence="1" type="ORF">HPB50_020791</name>
</gene>
<accession>A0ACB7TNA7</accession>